<feature type="compositionally biased region" description="Basic and acidic residues" evidence="3">
    <location>
        <begin position="344"/>
        <end position="354"/>
    </location>
</feature>
<dbReference type="OrthoDB" id="445677at2759"/>
<keyword evidence="6" id="KW-1185">Reference proteome</keyword>
<dbReference type="PROSITE" id="PS51279">
    <property type="entry name" value="BCNT_C"/>
    <property type="match status" value="1"/>
</dbReference>
<dbReference type="InterPro" id="IPR027124">
    <property type="entry name" value="Swc5/CFDP1/2"/>
</dbReference>
<reference evidence="5" key="1">
    <citation type="journal article" date="2020" name="Stud. Mycol.">
        <title>101 Dothideomycetes genomes: a test case for predicting lifestyles and emergence of pathogens.</title>
        <authorList>
            <person name="Haridas S."/>
            <person name="Albert R."/>
            <person name="Binder M."/>
            <person name="Bloem J."/>
            <person name="Labutti K."/>
            <person name="Salamov A."/>
            <person name="Andreopoulos B."/>
            <person name="Baker S."/>
            <person name="Barry K."/>
            <person name="Bills G."/>
            <person name="Bluhm B."/>
            <person name="Cannon C."/>
            <person name="Castanera R."/>
            <person name="Culley D."/>
            <person name="Daum C."/>
            <person name="Ezra D."/>
            <person name="Gonzalez J."/>
            <person name="Henrissat B."/>
            <person name="Kuo A."/>
            <person name="Liang C."/>
            <person name="Lipzen A."/>
            <person name="Lutzoni F."/>
            <person name="Magnuson J."/>
            <person name="Mondo S."/>
            <person name="Nolan M."/>
            <person name="Ohm R."/>
            <person name="Pangilinan J."/>
            <person name="Park H.-J."/>
            <person name="Ramirez L."/>
            <person name="Alfaro M."/>
            <person name="Sun H."/>
            <person name="Tritt A."/>
            <person name="Yoshinaga Y."/>
            <person name="Zwiers L.-H."/>
            <person name="Turgeon B."/>
            <person name="Goodwin S."/>
            <person name="Spatafora J."/>
            <person name="Crous P."/>
            <person name="Grigoriev I."/>
        </authorList>
    </citation>
    <scope>NUCLEOTIDE SEQUENCE</scope>
    <source>
        <strain evidence="5">CBS 121739</strain>
    </source>
</reference>
<feature type="compositionally biased region" description="Acidic residues" evidence="3">
    <location>
        <begin position="91"/>
        <end position="105"/>
    </location>
</feature>
<feature type="compositionally biased region" description="Basic and acidic residues" evidence="3">
    <location>
        <begin position="189"/>
        <end position="223"/>
    </location>
</feature>
<feature type="region of interest" description="Disordered" evidence="3">
    <location>
        <begin position="151"/>
        <end position="175"/>
    </location>
</feature>
<comment type="similarity">
    <text evidence="1">Belongs to the SWC5 family.</text>
</comment>
<dbReference type="Proteomes" id="UP000799437">
    <property type="component" value="Unassembled WGS sequence"/>
</dbReference>
<evidence type="ECO:0000256" key="3">
    <source>
        <dbReference type="SAM" id="MobiDB-lite"/>
    </source>
</evidence>
<dbReference type="PANTHER" id="PTHR48407">
    <property type="entry name" value="CRANIOFACIAL DEVELOPMENT PROTEIN 1"/>
    <property type="match status" value="1"/>
</dbReference>
<accession>A0A6A6W3K0</accession>
<evidence type="ECO:0000313" key="6">
    <source>
        <dbReference type="Proteomes" id="UP000799437"/>
    </source>
</evidence>
<feature type="region of interest" description="Disordered" evidence="3">
    <location>
        <begin position="189"/>
        <end position="262"/>
    </location>
</feature>
<feature type="region of interest" description="Disordered" evidence="3">
    <location>
        <begin position="1"/>
        <end position="124"/>
    </location>
</feature>
<dbReference type="EMBL" id="ML996574">
    <property type="protein sequence ID" value="KAF2757183.1"/>
    <property type="molecule type" value="Genomic_DNA"/>
</dbReference>
<name>A0A6A6W3K0_9PEZI</name>
<feature type="compositionally biased region" description="Basic and acidic residues" evidence="3">
    <location>
        <begin position="160"/>
        <end position="170"/>
    </location>
</feature>
<gene>
    <name evidence="5" type="ORF">EJ05DRAFT_58089</name>
</gene>
<dbReference type="GeneID" id="54490831"/>
<dbReference type="AlphaFoldDB" id="A0A6A6W3K0"/>
<evidence type="ECO:0000256" key="2">
    <source>
        <dbReference type="ARBA" id="ARBA00019138"/>
    </source>
</evidence>
<dbReference type="RefSeq" id="XP_033599634.1">
    <property type="nucleotide sequence ID" value="XM_033749777.1"/>
</dbReference>
<protein>
    <recommendedName>
        <fullName evidence="2">SWR1-complex protein 5</fullName>
    </recommendedName>
</protein>
<evidence type="ECO:0000313" key="5">
    <source>
        <dbReference type="EMBL" id="KAF2757183.1"/>
    </source>
</evidence>
<dbReference type="InterPro" id="IPR011421">
    <property type="entry name" value="BCNT-C"/>
</dbReference>
<evidence type="ECO:0000259" key="4">
    <source>
        <dbReference type="PROSITE" id="PS51279"/>
    </source>
</evidence>
<feature type="compositionally biased region" description="Acidic residues" evidence="3">
    <location>
        <begin position="15"/>
        <end position="29"/>
    </location>
</feature>
<proteinExistence type="inferred from homology"/>
<sequence length="367" mass="40554">MAGDEKLSGALDAAQGEDEYDSASDEDFNPDSAPQDDVSSSSEDEAAANQPSAKSKKRKNDAELDSGDEATIQARRKATKKRKKGSKEAGGDDDDIVVFSDDEGGEGGLIKTRAQRRTEQKEHRKLAKVDGATIDLESVWARLSSAPVGRAVEQVASENEDGKAHDKPVNVEDSDDYMTVKRTYRFAGEVHTEEKRVLKSSKEAKLYLSQQEDKKDDSEKENADSNGPDEVVEGPPPVVRPPKRPSRFEPNPTGYVKNLDPKYQRFWPRRAPVAGTDQAGIVPQPPQQVRVLDPKAQKVNTVDKSRLDWAGFVDKEGIADELDEYGKSKQGYLARMDFLQNVDAKQEDSRREARLATQTKPQPAVVE</sequence>
<feature type="compositionally biased region" description="Basic residues" evidence="3">
    <location>
        <begin position="74"/>
        <end position="85"/>
    </location>
</feature>
<feature type="domain" description="BCNT-C" evidence="4">
    <location>
        <begin position="279"/>
        <end position="360"/>
    </location>
</feature>
<feature type="region of interest" description="Disordered" evidence="3">
    <location>
        <begin position="344"/>
        <end position="367"/>
    </location>
</feature>
<dbReference type="PANTHER" id="PTHR48407:SF1">
    <property type="entry name" value="CRANIOFACIAL DEVELOPMENT PROTEIN 1"/>
    <property type="match status" value="1"/>
</dbReference>
<organism evidence="5 6">
    <name type="scientific">Pseudovirgaria hyperparasitica</name>
    <dbReference type="NCBI Taxonomy" id="470096"/>
    <lineage>
        <taxon>Eukaryota</taxon>
        <taxon>Fungi</taxon>
        <taxon>Dikarya</taxon>
        <taxon>Ascomycota</taxon>
        <taxon>Pezizomycotina</taxon>
        <taxon>Dothideomycetes</taxon>
        <taxon>Dothideomycetes incertae sedis</taxon>
        <taxon>Acrospermales</taxon>
        <taxon>Acrospermaceae</taxon>
        <taxon>Pseudovirgaria</taxon>
    </lineage>
</organism>
<dbReference type="GO" id="GO:0000812">
    <property type="term" value="C:Swr1 complex"/>
    <property type="evidence" value="ECO:0007669"/>
    <property type="project" value="TreeGrafter"/>
</dbReference>
<dbReference type="Pfam" id="PF07572">
    <property type="entry name" value="BCNT"/>
    <property type="match status" value="1"/>
</dbReference>
<evidence type="ECO:0000256" key="1">
    <source>
        <dbReference type="ARBA" id="ARBA00010465"/>
    </source>
</evidence>